<protein>
    <submittedName>
        <fullName evidence="1">Uncharacterized protein</fullName>
    </submittedName>
</protein>
<dbReference type="Proteomes" id="UP000699042">
    <property type="component" value="Unassembled WGS sequence"/>
</dbReference>
<gene>
    <name evidence="1" type="ORF">JMJ77_014725</name>
</gene>
<proteinExistence type="predicted"/>
<evidence type="ECO:0000313" key="2">
    <source>
        <dbReference type="Proteomes" id="UP000699042"/>
    </source>
</evidence>
<dbReference type="EMBL" id="JAESDN010000008">
    <property type="protein sequence ID" value="KAG7046495.1"/>
    <property type="molecule type" value="Genomic_DNA"/>
</dbReference>
<feature type="non-terminal residue" evidence="1">
    <location>
        <position position="43"/>
    </location>
</feature>
<evidence type="ECO:0000313" key="1">
    <source>
        <dbReference type="EMBL" id="KAG7046495.1"/>
    </source>
</evidence>
<accession>A0A9P7UF80</accession>
<name>A0A9P7UF80_9PEZI</name>
<organism evidence="1 2">
    <name type="scientific">Colletotrichum scovillei</name>
    <dbReference type="NCBI Taxonomy" id="1209932"/>
    <lineage>
        <taxon>Eukaryota</taxon>
        <taxon>Fungi</taxon>
        <taxon>Dikarya</taxon>
        <taxon>Ascomycota</taxon>
        <taxon>Pezizomycotina</taxon>
        <taxon>Sordariomycetes</taxon>
        <taxon>Hypocreomycetidae</taxon>
        <taxon>Glomerellales</taxon>
        <taxon>Glomerellaceae</taxon>
        <taxon>Colletotrichum</taxon>
        <taxon>Colletotrichum acutatum species complex</taxon>
    </lineage>
</organism>
<reference evidence="1" key="1">
    <citation type="submission" date="2021-05" db="EMBL/GenBank/DDBJ databases">
        <title>Comparative genomics of three Colletotrichum scovillei strains and genetic complementation revealed genes involved fungal growth and virulence on chili pepper.</title>
        <authorList>
            <person name="Hsieh D.-K."/>
            <person name="Chuang S.-C."/>
            <person name="Chen C.-Y."/>
            <person name="Chao Y.-T."/>
            <person name="Lu M.-Y.J."/>
            <person name="Lee M.-H."/>
            <person name="Shih M.-C."/>
        </authorList>
    </citation>
    <scope>NUCLEOTIDE SEQUENCE</scope>
    <source>
        <strain evidence="1">Coll-153</strain>
    </source>
</reference>
<keyword evidence="2" id="KW-1185">Reference proteome</keyword>
<dbReference type="AlphaFoldDB" id="A0A9P7UF80"/>
<comment type="caution">
    <text evidence="1">The sequence shown here is derived from an EMBL/GenBank/DDBJ whole genome shotgun (WGS) entry which is preliminary data.</text>
</comment>
<sequence length="43" mass="4960">MVHLPVNFVPFNPPSRLSLRQSNRTWNVLSGLEQKLLLRTRSG</sequence>